<feature type="transmembrane region" description="Helical" evidence="8">
    <location>
        <begin position="153"/>
        <end position="173"/>
    </location>
</feature>
<evidence type="ECO:0000256" key="4">
    <source>
        <dbReference type="ARBA" id="ARBA00022692"/>
    </source>
</evidence>
<proteinExistence type="inferred from homology"/>
<evidence type="ECO:0000256" key="7">
    <source>
        <dbReference type="ARBA" id="ARBA00023136"/>
    </source>
</evidence>
<dbReference type="Pfam" id="PF00528">
    <property type="entry name" value="BPD_transp_1"/>
    <property type="match status" value="1"/>
</dbReference>
<keyword evidence="4 8" id="KW-0812">Transmembrane</keyword>
<dbReference type="SUPFAM" id="SSF161098">
    <property type="entry name" value="MetI-like"/>
    <property type="match status" value="1"/>
</dbReference>
<dbReference type="NCBIfam" id="TIGR01726">
    <property type="entry name" value="HEQRo_perm_3TM"/>
    <property type="match status" value="1"/>
</dbReference>
<dbReference type="PANTHER" id="PTHR30614:SF0">
    <property type="entry name" value="L-CYSTINE TRANSPORT SYSTEM PERMEASE PROTEIN TCYL"/>
    <property type="match status" value="1"/>
</dbReference>
<gene>
    <name evidence="10" type="ORF">F6B43_06960</name>
</gene>
<dbReference type="Proteomes" id="UP000325827">
    <property type="component" value="Unassembled WGS sequence"/>
</dbReference>
<feature type="transmembrane region" description="Helical" evidence="8">
    <location>
        <begin position="81"/>
        <end position="105"/>
    </location>
</feature>
<dbReference type="GO" id="GO:0043190">
    <property type="term" value="C:ATP-binding cassette (ABC) transporter complex"/>
    <property type="evidence" value="ECO:0007669"/>
    <property type="project" value="InterPro"/>
</dbReference>
<keyword evidence="7 8" id="KW-0472">Membrane</keyword>
<evidence type="ECO:0000259" key="9">
    <source>
        <dbReference type="PROSITE" id="PS50928"/>
    </source>
</evidence>
<feature type="transmembrane region" description="Helical" evidence="8">
    <location>
        <begin position="251"/>
        <end position="272"/>
    </location>
</feature>
<organism evidence="10 11">
    <name type="scientific">Microbacterium rhizomatis</name>
    <dbReference type="NCBI Taxonomy" id="1631477"/>
    <lineage>
        <taxon>Bacteria</taxon>
        <taxon>Bacillati</taxon>
        <taxon>Actinomycetota</taxon>
        <taxon>Actinomycetes</taxon>
        <taxon>Micrococcales</taxon>
        <taxon>Microbacteriaceae</taxon>
        <taxon>Microbacterium</taxon>
    </lineage>
</organism>
<comment type="subcellular location">
    <subcellularLocation>
        <location evidence="1 8">Cell membrane</location>
        <topology evidence="1 8">Multi-pass membrane protein</topology>
    </subcellularLocation>
</comment>
<sequence length="289" mass="31254">MTVPQAGPATGHQPSSLELDRRAFRRGRSQRSVLLAVASTIAFAVIVWATVINTAGWANVQESFFDPAVAIESLPKVWDGFLLNLEVLAISIVTVAICALVLALLRTLRGPVFFPLRAIAAGYTDIFRGLPLIIVLYLVGFGLPTILNTRIPPVVLGVLALTLTYSAYVAEVIRAGIEAVHPSQRLAARALGLSYGRTLRHVVLPQALRKMTPPLMNDFVSMQKDVGLVSILGAIDAVAAARSEVATTYNFTPYVVAGILFVLLAIPTIRLTDWYAARLRQREQTGSVL</sequence>
<comment type="similarity">
    <text evidence="8">Belongs to the binding-protein-dependent transport system permease family.</text>
</comment>
<dbReference type="InterPro" id="IPR043429">
    <property type="entry name" value="ArtM/GltK/GlnP/TcyL/YhdX-like"/>
</dbReference>
<keyword evidence="2 8" id="KW-0813">Transport</keyword>
<name>A0A5J5J5N3_9MICO</name>
<feature type="transmembrane region" description="Helical" evidence="8">
    <location>
        <begin position="32"/>
        <end position="52"/>
    </location>
</feature>
<dbReference type="AlphaFoldDB" id="A0A5J5J5N3"/>
<dbReference type="InterPro" id="IPR010065">
    <property type="entry name" value="AA_ABC_transptr_permease_3TM"/>
</dbReference>
<accession>A0A5J5J5N3</accession>
<dbReference type="GO" id="GO:0022857">
    <property type="term" value="F:transmembrane transporter activity"/>
    <property type="evidence" value="ECO:0007669"/>
    <property type="project" value="InterPro"/>
</dbReference>
<keyword evidence="3" id="KW-1003">Cell membrane</keyword>
<keyword evidence="5" id="KW-0029">Amino-acid transport</keyword>
<evidence type="ECO:0000256" key="1">
    <source>
        <dbReference type="ARBA" id="ARBA00004651"/>
    </source>
</evidence>
<dbReference type="InterPro" id="IPR000515">
    <property type="entry name" value="MetI-like"/>
</dbReference>
<evidence type="ECO:0000256" key="2">
    <source>
        <dbReference type="ARBA" id="ARBA00022448"/>
    </source>
</evidence>
<keyword evidence="11" id="KW-1185">Reference proteome</keyword>
<feature type="domain" description="ABC transmembrane type-1" evidence="9">
    <location>
        <begin position="81"/>
        <end position="272"/>
    </location>
</feature>
<feature type="transmembrane region" description="Helical" evidence="8">
    <location>
        <begin position="126"/>
        <end position="147"/>
    </location>
</feature>
<dbReference type="Gene3D" id="1.10.3720.10">
    <property type="entry name" value="MetI-like"/>
    <property type="match status" value="1"/>
</dbReference>
<evidence type="ECO:0000256" key="6">
    <source>
        <dbReference type="ARBA" id="ARBA00022989"/>
    </source>
</evidence>
<evidence type="ECO:0000313" key="11">
    <source>
        <dbReference type="Proteomes" id="UP000325827"/>
    </source>
</evidence>
<protein>
    <submittedName>
        <fullName evidence="10">Amino acid ABC transporter permease</fullName>
    </submittedName>
</protein>
<evidence type="ECO:0000313" key="10">
    <source>
        <dbReference type="EMBL" id="KAA9111321.1"/>
    </source>
</evidence>
<dbReference type="CDD" id="cd06261">
    <property type="entry name" value="TM_PBP2"/>
    <property type="match status" value="1"/>
</dbReference>
<dbReference type="PANTHER" id="PTHR30614">
    <property type="entry name" value="MEMBRANE COMPONENT OF AMINO ACID ABC TRANSPORTER"/>
    <property type="match status" value="1"/>
</dbReference>
<comment type="caution">
    <text evidence="10">The sequence shown here is derived from an EMBL/GenBank/DDBJ whole genome shotgun (WGS) entry which is preliminary data.</text>
</comment>
<dbReference type="InterPro" id="IPR035906">
    <property type="entry name" value="MetI-like_sf"/>
</dbReference>
<evidence type="ECO:0000256" key="3">
    <source>
        <dbReference type="ARBA" id="ARBA00022475"/>
    </source>
</evidence>
<evidence type="ECO:0000256" key="5">
    <source>
        <dbReference type="ARBA" id="ARBA00022970"/>
    </source>
</evidence>
<dbReference type="PROSITE" id="PS50928">
    <property type="entry name" value="ABC_TM1"/>
    <property type="match status" value="1"/>
</dbReference>
<dbReference type="GO" id="GO:0006865">
    <property type="term" value="P:amino acid transport"/>
    <property type="evidence" value="ECO:0007669"/>
    <property type="project" value="UniProtKB-KW"/>
</dbReference>
<keyword evidence="6 8" id="KW-1133">Transmembrane helix</keyword>
<dbReference type="OrthoDB" id="9814902at2"/>
<evidence type="ECO:0000256" key="8">
    <source>
        <dbReference type="RuleBase" id="RU363032"/>
    </source>
</evidence>
<dbReference type="RefSeq" id="WP_150448090.1">
    <property type="nucleotide sequence ID" value="NZ_VYSA01000001.1"/>
</dbReference>
<reference evidence="11" key="1">
    <citation type="submission" date="2019-09" db="EMBL/GenBank/DDBJ databases">
        <title>Mumia zhuanghuii sp. nov. isolated from the intestinal contents of plateau pika (Ochotona curzoniae) in the Qinghai-Tibet plateau of China.</title>
        <authorList>
            <person name="Tian Z."/>
        </authorList>
    </citation>
    <scope>NUCLEOTIDE SEQUENCE [LARGE SCALE GENOMIC DNA]</scope>
    <source>
        <strain evidence="11">JCM 30598</strain>
    </source>
</reference>
<dbReference type="EMBL" id="VYSA01000001">
    <property type="protein sequence ID" value="KAA9111321.1"/>
    <property type="molecule type" value="Genomic_DNA"/>
</dbReference>